<feature type="domain" description="GGDEF" evidence="5">
    <location>
        <begin position="362"/>
        <end position="497"/>
    </location>
</feature>
<evidence type="ECO:0000259" key="6">
    <source>
        <dbReference type="PROSITE" id="PS51833"/>
    </source>
</evidence>
<comment type="catalytic activity">
    <reaction evidence="3">
        <text>2 GTP = 3',3'-c-di-GMP + 2 diphosphate</text>
        <dbReference type="Rhea" id="RHEA:24898"/>
        <dbReference type="ChEBI" id="CHEBI:33019"/>
        <dbReference type="ChEBI" id="CHEBI:37565"/>
        <dbReference type="ChEBI" id="CHEBI:58805"/>
        <dbReference type="EC" id="2.7.7.65"/>
    </reaction>
</comment>
<dbReference type="PANTHER" id="PTHR45138">
    <property type="entry name" value="REGULATORY COMPONENTS OF SENSORY TRANSDUCTION SYSTEM"/>
    <property type="match status" value="1"/>
</dbReference>
<dbReference type="InterPro" id="IPR043128">
    <property type="entry name" value="Rev_trsase/Diguanyl_cyclase"/>
</dbReference>
<gene>
    <name evidence="7" type="ORF">F0A17_04425</name>
</gene>
<dbReference type="AlphaFoldDB" id="A0A7V7G1K5"/>
<dbReference type="Gene3D" id="3.30.70.270">
    <property type="match status" value="1"/>
</dbReference>
<protein>
    <recommendedName>
        <fullName evidence="2">diguanylate cyclase</fullName>
        <ecNumber evidence="2">2.7.7.65</ecNumber>
    </recommendedName>
</protein>
<dbReference type="FunFam" id="3.30.70.270:FF:000001">
    <property type="entry name" value="Diguanylate cyclase domain protein"/>
    <property type="match status" value="1"/>
</dbReference>
<dbReference type="Gene3D" id="1.10.3210.10">
    <property type="entry name" value="Hypothetical protein af1432"/>
    <property type="match status" value="1"/>
</dbReference>
<keyword evidence="4" id="KW-0175">Coiled coil</keyword>
<dbReference type="SMART" id="SM00267">
    <property type="entry name" value="GGDEF"/>
    <property type="match status" value="1"/>
</dbReference>
<organism evidence="7 8">
    <name type="scientific">Billgrantia pellis</name>
    <dbReference type="NCBI Taxonomy" id="2606936"/>
    <lineage>
        <taxon>Bacteria</taxon>
        <taxon>Pseudomonadati</taxon>
        <taxon>Pseudomonadota</taxon>
        <taxon>Gammaproteobacteria</taxon>
        <taxon>Oceanospirillales</taxon>
        <taxon>Halomonadaceae</taxon>
        <taxon>Billgrantia</taxon>
    </lineage>
</organism>
<feature type="coiled-coil region" evidence="4">
    <location>
        <begin position="297"/>
        <end position="340"/>
    </location>
</feature>
<sequence>MLPDSLSHSLEGCTQLPSLPQVLLNVIELARDPNVNMRDMVAAIGNDPALSVQLLSLANTVFYANQRPVEDLQQAVSRLGIERTLSLALSCSLVATTDTRKAANLNLERYWQRSLVSAMSARLLANNIGLSADSSALFTAALLQDVGMLGLHAVDTQRYLTLLAQASKHRSLVALEQDTYGTDHAEVGAWLARKWKLSERTAEWIRDSHQTMIIAETPEQRAKNCIVASGLIADAWLQGEAATSRHATQLAGFFGLESSEMIAHLISLQEQLPSVAMLYNVSPPERLDPNQIMHEAKMLLLERTARLQQDLQQKQQELELLRLEQEELALRARLDSLTELYNREHLEKTLRQQFDETRRTGDPLSIVFVDLDHFKEVNDRFGHDVGDEVLIKLSSLMRQAINDQEIHAGRYGGDEFILILPGYDMEQARTFAEVLRAKIGTLPWVTSASDRLQITASFGLATIERSTPYQNVESLIRAADRCMYRSKHDGRDRISAV</sequence>
<dbReference type="SUPFAM" id="SSF55073">
    <property type="entry name" value="Nucleotide cyclase"/>
    <property type="match status" value="1"/>
</dbReference>
<evidence type="ECO:0000313" key="8">
    <source>
        <dbReference type="Proteomes" id="UP000486760"/>
    </source>
</evidence>
<comment type="caution">
    <text evidence="7">The sequence shown here is derived from an EMBL/GenBank/DDBJ whole genome shotgun (WGS) entry which is preliminary data.</text>
</comment>
<proteinExistence type="predicted"/>
<evidence type="ECO:0000256" key="3">
    <source>
        <dbReference type="ARBA" id="ARBA00034247"/>
    </source>
</evidence>
<feature type="domain" description="HDOD" evidence="6">
    <location>
        <begin position="16"/>
        <end position="211"/>
    </location>
</feature>
<name>A0A7V7G1K5_9GAMM</name>
<dbReference type="InterPro" id="IPR000160">
    <property type="entry name" value="GGDEF_dom"/>
</dbReference>
<accession>A0A7V7G1K5</accession>
<dbReference type="Pfam" id="PF08668">
    <property type="entry name" value="HDOD"/>
    <property type="match status" value="1"/>
</dbReference>
<comment type="cofactor">
    <cofactor evidence="1">
        <name>Mg(2+)</name>
        <dbReference type="ChEBI" id="CHEBI:18420"/>
    </cofactor>
</comment>
<dbReference type="InterPro" id="IPR050469">
    <property type="entry name" value="Diguanylate_Cyclase"/>
</dbReference>
<dbReference type="RefSeq" id="WP_149327155.1">
    <property type="nucleotide sequence ID" value="NZ_VTPY01000002.1"/>
</dbReference>
<dbReference type="Proteomes" id="UP000486760">
    <property type="component" value="Unassembled WGS sequence"/>
</dbReference>
<reference evidence="7 8" key="1">
    <citation type="submission" date="2019-08" db="EMBL/GenBank/DDBJ databases">
        <title>Bioinformatics analysis of the strain L3 and L5.</title>
        <authorList>
            <person name="Li X."/>
        </authorList>
    </citation>
    <scope>NUCLEOTIDE SEQUENCE [LARGE SCALE GENOMIC DNA]</scope>
    <source>
        <strain evidence="7 8">L5</strain>
    </source>
</reference>
<dbReference type="InterPro" id="IPR013976">
    <property type="entry name" value="HDOD"/>
</dbReference>
<dbReference type="GO" id="GO:0052621">
    <property type="term" value="F:diguanylate cyclase activity"/>
    <property type="evidence" value="ECO:0007669"/>
    <property type="project" value="UniProtKB-EC"/>
</dbReference>
<evidence type="ECO:0000259" key="5">
    <source>
        <dbReference type="PROSITE" id="PS50887"/>
    </source>
</evidence>
<dbReference type="PROSITE" id="PS50887">
    <property type="entry name" value="GGDEF"/>
    <property type="match status" value="1"/>
</dbReference>
<dbReference type="PROSITE" id="PS51833">
    <property type="entry name" value="HDOD"/>
    <property type="match status" value="1"/>
</dbReference>
<dbReference type="SUPFAM" id="SSF109604">
    <property type="entry name" value="HD-domain/PDEase-like"/>
    <property type="match status" value="1"/>
</dbReference>
<keyword evidence="8" id="KW-1185">Reference proteome</keyword>
<dbReference type="PANTHER" id="PTHR45138:SF9">
    <property type="entry name" value="DIGUANYLATE CYCLASE DGCM-RELATED"/>
    <property type="match status" value="1"/>
</dbReference>
<dbReference type="Pfam" id="PF00990">
    <property type="entry name" value="GGDEF"/>
    <property type="match status" value="1"/>
</dbReference>
<evidence type="ECO:0000256" key="2">
    <source>
        <dbReference type="ARBA" id="ARBA00012528"/>
    </source>
</evidence>
<dbReference type="NCBIfam" id="TIGR00254">
    <property type="entry name" value="GGDEF"/>
    <property type="match status" value="1"/>
</dbReference>
<dbReference type="CDD" id="cd01949">
    <property type="entry name" value="GGDEF"/>
    <property type="match status" value="1"/>
</dbReference>
<dbReference type="EC" id="2.7.7.65" evidence="2"/>
<evidence type="ECO:0000256" key="4">
    <source>
        <dbReference type="SAM" id="Coils"/>
    </source>
</evidence>
<evidence type="ECO:0000313" key="7">
    <source>
        <dbReference type="EMBL" id="KAA0013615.1"/>
    </source>
</evidence>
<evidence type="ECO:0000256" key="1">
    <source>
        <dbReference type="ARBA" id="ARBA00001946"/>
    </source>
</evidence>
<dbReference type="InterPro" id="IPR029787">
    <property type="entry name" value="Nucleotide_cyclase"/>
</dbReference>
<dbReference type="EMBL" id="VTPY01000002">
    <property type="protein sequence ID" value="KAA0013615.1"/>
    <property type="molecule type" value="Genomic_DNA"/>
</dbReference>